<dbReference type="SUPFAM" id="SSF55681">
    <property type="entry name" value="Class II aaRS and biotin synthetases"/>
    <property type="match status" value="1"/>
</dbReference>
<dbReference type="GO" id="GO:0006435">
    <property type="term" value="P:threonyl-tRNA aminoacylation"/>
    <property type="evidence" value="ECO:0007669"/>
    <property type="project" value="UniProtKB-UniRule"/>
</dbReference>
<dbReference type="STRING" id="1797714.A3D04_04925"/>
<evidence type="ECO:0000256" key="3">
    <source>
        <dbReference type="ARBA" id="ARBA00022598"/>
    </source>
</evidence>
<keyword evidence="8" id="KW-0648">Protein biosynthesis</keyword>
<dbReference type="FunFam" id="3.30.930.10:FF:000002">
    <property type="entry name" value="Threonine--tRNA ligase"/>
    <property type="match status" value="1"/>
</dbReference>
<comment type="similarity">
    <text evidence="1">Belongs to the class-II aminoacyl-tRNA synthetase family.</text>
</comment>
<evidence type="ECO:0000259" key="12">
    <source>
        <dbReference type="PROSITE" id="PS50862"/>
    </source>
</evidence>
<evidence type="ECO:0000313" key="13">
    <source>
        <dbReference type="EMBL" id="OGD87591.1"/>
    </source>
</evidence>
<dbReference type="GO" id="GO:0004829">
    <property type="term" value="F:threonine-tRNA ligase activity"/>
    <property type="evidence" value="ECO:0007669"/>
    <property type="project" value="UniProtKB-UniRule"/>
</dbReference>
<dbReference type="Gene3D" id="3.40.50.800">
    <property type="entry name" value="Anticodon-binding domain"/>
    <property type="match status" value="1"/>
</dbReference>
<organism evidence="13 14">
    <name type="scientific">Candidatus Curtissbacteria bacterium RIFCSPHIGHO2_02_FULL_40_16b</name>
    <dbReference type="NCBI Taxonomy" id="1797714"/>
    <lineage>
        <taxon>Bacteria</taxon>
        <taxon>Candidatus Curtissiibacteriota</taxon>
    </lineage>
</organism>
<reference evidence="13 14" key="1">
    <citation type="journal article" date="2016" name="Nat. Commun.">
        <title>Thousands of microbial genomes shed light on interconnected biogeochemical processes in an aquifer system.</title>
        <authorList>
            <person name="Anantharaman K."/>
            <person name="Brown C.T."/>
            <person name="Hug L.A."/>
            <person name="Sharon I."/>
            <person name="Castelle C.J."/>
            <person name="Probst A.J."/>
            <person name="Thomas B.C."/>
            <person name="Singh A."/>
            <person name="Wilkins M.J."/>
            <person name="Karaoz U."/>
            <person name="Brodie E.L."/>
            <person name="Williams K.H."/>
            <person name="Hubbard S.S."/>
            <person name="Banfield J.F."/>
        </authorList>
    </citation>
    <scope>NUCLEOTIDE SEQUENCE [LARGE SCALE GENOMIC DNA]</scope>
</reference>
<dbReference type="PROSITE" id="PS50862">
    <property type="entry name" value="AA_TRNA_LIGASE_II"/>
    <property type="match status" value="1"/>
</dbReference>
<keyword evidence="5" id="KW-0547">Nucleotide-binding</keyword>
<evidence type="ECO:0000256" key="7">
    <source>
        <dbReference type="ARBA" id="ARBA00022840"/>
    </source>
</evidence>
<comment type="caution">
    <text evidence="13">The sequence shown here is derived from an EMBL/GenBank/DDBJ whole genome shotgun (WGS) entry which is preliminary data.</text>
</comment>
<dbReference type="GO" id="GO:0005524">
    <property type="term" value="F:ATP binding"/>
    <property type="evidence" value="ECO:0007669"/>
    <property type="project" value="UniProtKB-KW"/>
</dbReference>
<dbReference type="Pfam" id="PF00587">
    <property type="entry name" value="tRNA-synt_2b"/>
    <property type="match status" value="1"/>
</dbReference>
<evidence type="ECO:0000256" key="6">
    <source>
        <dbReference type="ARBA" id="ARBA00022833"/>
    </source>
</evidence>
<dbReference type="SUPFAM" id="SSF52954">
    <property type="entry name" value="Class II aaRS ABD-related"/>
    <property type="match status" value="1"/>
</dbReference>
<evidence type="ECO:0000256" key="4">
    <source>
        <dbReference type="ARBA" id="ARBA00022723"/>
    </source>
</evidence>
<keyword evidence="3 13" id="KW-0436">Ligase</keyword>
<dbReference type="NCBIfam" id="TIGR00418">
    <property type="entry name" value="thrS"/>
    <property type="match status" value="1"/>
</dbReference>
<dbReference type="GO" id="GO:0046872">
    <property type="term" value="F:metal ion binding"/>
    <property type="evidence" value="ECO:0007669"/>
    <property type="project" value="UniProtKB-KW"/>
</dbReference>
<dbReference type="GO" id="GO:0005737">
    <property type="term" value="C:cytoplasm"/>
    <property type="evidence" value="ECO:0007669"/>
    <property type="project" value="UniProtKB-UniRule"/>
</dbReference>
<evidence type="ECO:0000313" key="14">
    <source>
        <dbReference type="Proteomes" id="UP000177369"/>
    </source>
</evidence>
<dbReference type="InterPro" id="IPR045864">
    <property type="entry name" value="aa-tRNA-synth_II/BPL/LPL"/>
</dbReference>
<dbReference type="PANTHER" id="PTHR11451">
    <property type="entry name" value="THREONINE-TRNA LIGASE"/>
    <property type="match status" value="1"/>
</dbReference>
<dbReference type="InterPro" id="IPR006195">
    <property type="entry name" value="aa-tRNA-synth_II"/>
</dbReference>
<dbReference type="InterPro" id="IPR047246">
    <property type="entry name" value="ThrRS_anticodon"/>
</dbReference>
<dbReference type="CDD" id="cd00771">
    <property type="entry name" value="ThrRS_core"/>
    <property type="match status" value="1"/>
</dbReference>
<name>A0A1F5G6X0_9BACT</name>
<proteinExistence type="inferred from homology"/>
<evidence type="ECO:0000256" key="10">
    <source>
        <dbReference type="ARBA" id="ARBA00049515"/>
    </source>
</evidence>
<dbReference type="InterPro" id="IPR002320">
    <property type="entry name" value="Thr-tRNA-ligase_IIa"/>
</dbReference>
<dbReference type="EMBL" id="MFBD01000046">
    <property type="protein sequence ID" value="OGD87591.1"/>
    <property type="molecule type" value="Genomic_DNA"/>
</dbReference>
<keyword evidence="9" id="KW-0030">Aminoacyl-tRNA synthetase</keyword>
<evidence type="ECO:0000256" key="8">
    <source>
        <dbReference type="ARBA" id="ARBA00022917"/>
    </source>
</evidence>
<dbReference type="PRINTS" id="PR01047">
    <property type="entry name" value="TRNASYNTHTHR"/>
</dbReference>
<dbReference type="InterPro" id="IPR033728">
    <property type="entry name" value="ThrRS_core"/>
</dbReference>
<evidence type="ECO:0000256" key="1">
    <source>
        <dbReference type="ARBA" id="ARBA00008226"/>
    </source>
</evidence>
<dbReference type="CDD" id="cd00860">
    <property type="entry name" value="ThrRS_anticodon"/>
    <property type="match status" value="1"/>
</dbReference>
<dbReference type="Pfam" id="PF03129">
    <property type="entry name" value="HGTP_anticodon"/>
    <property type="match status" value="1"/>
</dbReference>
<dbReference type="Proteomes" id="UP000177369">
    <property type="component" value="Unassembled WGS sequence"/>
</dbReference>
<evidence type="ECO:0000256" key="9">
    <source>
        <dbReference type="ARBA" id="ARBA00023146"/>
    </source>
</evidence>
<dbReference type="Gene3D" id="3.30.930.10">
    <property type="entry name" value="Bira Bifunctional Protein, Domain 2"/>
    <property type="match status" value="1"/>
</dbReference>
<evidence type="ECO:0000256" key="5">
    <source>
        <dbReference type="ARBA" id="ARBA00022741"/>
    </source>
</evidence>
<comment type="catalytic activity">
    <reaction evidence="10">
        <text>tRNA(Thr) + L-threonine + ATP = L-threonyl-tRNA(Thr) + AMP + diphosphate + H(+)</text>
        <dbReference type="Rhea" id="RHEA:24624"/>
        <dbReference type="Rhea" id="RHEA-COMP:9670"/>
        <dbReference type="Rhea" id="RHEA-COMP:9704"/>
        <dbReference type="ChEBI" id="CHEBI:15378"/>
        <dbReference type="ChEBI" id="CHEBI:30616"/>
        <dbReference type="ChEBI" id="CHEBI:33019"/>
        <dbReference type="ChEBI" id="CHEBI:57926"/>
        <dbReference type="ChEBI" id="CHEBI:78442"/>
        <dbReference type="ChEBI" id="CHEBI:78534"/>
        <dbReference type="ChEBI" id="CHEBI:456215"/>
        <dbReference type="EC" id="6.1.1.3"/>
    </reaction>
</comment>
<gene>
    <name evidence="13" type="ORF">A3D04_04925</name>
</gene>
<dbReference type="InterPro" id="IPR004154">
    <property type="entry name" value="Anticodon-bd"/>
</dbReference>
<dbReference type="PANTHER" id="PTHR11451:SF44">
    <property type="entry name" value="THREONINE--TRNA LIGASE, CHLOROPLASTIC_MITOCHONDRIAL 2"/>
    <property type="match status" value="1"/>
</dbReference>
<keyword evidence="7" id="KW-0067">ATP-binding</keyword>
<feature type="domain" description="Aminoacyl-transfer RNA synthetases class-II family profile" evidence="12">
    <location>
        <begin position="27"/>
        <end position="298"/>
    </location>
</feature>
<sequence length="400" mass="46272">MLKNKLKDHREIAREMDLFSFHEYAPGAIFWHPKGLKIYHILEDFIRKKTENEGYREISTPVIVKSELFKKSGHWQHFGENIFSLKVDDEVYALKPMNCPESTLVFSAHTRSYQDLPLRLSEFGILHRNELSGVLGGALRVRQFTIDDAHIYVTPEQIHDEIIKLILMTIDVYKTLDYKPRFYLATHPEKAMGNTKSWQQAEKSLEKALKSTGVDFSIKPKEGAFYGPKIDIHILDSQKRDWQMATIQLDFQIPESMQLSYVDKDGAKKRPVMIHRGIFGSLERFIGILIEHTQGKLPLWLTPTQTIIMPITNKQNAYAKKVVTSLIKASIRSQLDERNETLQAKIRDAILQKIPYLVIVGEKEEKANLITVRTREGKNLEKQKVSSFINRLVKKIENKS</sequence>
<dbReference type="AlphaFoldDB" id="A0A1F5G6X0"/>
<dbReference type="FunFam" id="3.40.50.800:FF:000001">
    <property type="entry name" value="Threonine--tRNA ligase"/>
    <property type="match status" value="1"/>
</dbReference>
<dbReference type="InterPro" id="IPR036621">
    <property type="entry name" value="Anticodon-bd_dom_sf"/>
</dbReference>
<dbReference type="EC" id="6.1.1.3" evidence="2 11"/>
<protein>
    <recommendedName>
        <fullName evidence="2 11">Threonine--tRNA ligase</fullName>
        <ecNumber evidence="2 11">6.1.1.3</ecNumber>
    </recommendedName>
</protein>
<evidence type="ECO:0000256" key="2">
    <source>
        <dbReference type="ARBA" id="ARBA00013163"/>
    </source>
</evidence>
<accession>A0A1F5G6X0</accession>
<keyword evidence="4" id="KW-0479">Metal-binding</keyword>
<dbReference type="InterPro" id="IPR002314">
    <property type="entry name" value="aa-tRNA-synt_IIb"/>
</dbReference>
<keyword evidence="6" id="KW-0862">Zinc</keyword>
<evidence type="ECO:0000256" key="11">
    <source>
        <dbReference type="NCBIfam" id="TIGR00418"/>
    </source>
</evidence>